<proteinExistence type="predicted"/>
<comment type="caution">
    <text evidence="2">The sequence shown here is derived from an EMBL/GenBank/DDBJ whole genome shotgun (WGS) entry which is preliminary data.</text>
</comment>
<protein>
    <submittedName>
        <fullName evidence="2">Uncharacterized protein</fullName>
    </submittedName>
</protein>
<evidence type="ECO:0000313" key="3">
    <source>
        <dbReference type="Proteomes" id="UP000765509"/>
    </source>
</evidence>
<evidence type="ECO:0000256" key="1">
    <source>
        <dbReference type="SAM" id="MobiDB-lite"/>
    </source>
</evidence>
<evidence type="ECO:0000313" key="2">
    <source>
        <dbReference type="EMBL" id="MBW0526360.1"/>
    </source>
</evidence>
<name>A0A9Q3I4R1_9BASI</name>
<dbReference type="EMBL" id="AVOT02032594">
    <property type="protein sequence ID" value="MBW0526360.1"/>
    <property type="molecule type" value="Genomic_DNA"/>
</dbReference>
<dbReference type="Proteomes" id="UP000765509">
    <property type="component" value="Unassembled WGS sequence"/>
</dbReference>
<reference evidence="2" key="1">
    <citation type="submission" date="2021-03" db="EMBL/GenBank/DDBJ databases">
        <title>Draft genome sequence of rust myrtle Austropuccinia psidii MF-1, a brazilian biotype.</title>
        <authorList>
            <person name="Quecine M.C."/>
            <person name="Pachon D.M.R."/>
            <person name="Bonatelli M.L."/>
            <person name="Correr F.H."/>
            <person name="Franceschini L.M."/>
            <person name="Leite T.F."/>
            <person name="Margarido G.R.A."/>
            <person name="Almeida C.A."/>
            <person name="Ferrarezi J.A."/>
            <person name="Labate C.A."/>
        </authorList>
    </citation>
    <scope>NUCLEOTIDE SEQUENCE</scope>
    <source>
        <strain evidence="2">MF-1</strain>
    </source>
</reference>
<dbReference type="AlphaFoldDB" id="A0A9Q3I4R1"/>
<accession>A0A9Q3I4R1</accession>
<feature type="compositionally biased region" description="Low complexity" evidence="1">
    <location>
        <begin position="26"/>
        <end position="53"/>
    </location>
</feature>
<feature type="region of interest" description="Disordered" evidence="1">
    <location>
        <begin position="19"/>
        <end position="57"/>
    </location>
</feature>
<organism evidence="2 3">
    <name type="scientific">Austropuccinia psidii MF-1</name>
    <dbReference type="NCBI Taxonomy" id="1389203"/>
    <lineage>
        <taxon>Eukaryota</taxon>
        <taxon>Fungi</taxon>
        <taxon>Dikarya</taxon>
        <taxon>Basidiomycota</taxon>
        <taxon>Pucciniomycotina</taxon>
        <taxon>Pucciniomycetes</taxon>
        <taxon>Pucciniales</taxon>
        <taxon>Sphaerophragmiaceae</taxon>
        <taxon>Austropuccinia</taxon>
    </lineage>
</organism>
<keyword evidence="3" id="KW-1185">Reference proteome</keyword>
<sequence>MSAIAAKLNFKNQIQLASRKNLSTTSSYPSSPPSKLSSPSSESPNSNSINSIHPDSHSIHSNLSNQYKYSFESRSWSNFINSTFSCHFIFLIHQLSVPHSKQPISC</sequence>
<gene>
    <name evidence="2" type="ORF">O181_066075</name>
</gene>